<feature type="compositionally biased region" description="Polar residues" evidence="1">
    <location>
        <begin position="10"/>
        <end position="19"/>
    </location>
</feature>
<dbReference type="Proteomes" id="UP000254716">
    <property type="component" value="Unassembled WGS sequence"/>
</dbReference>
<accession>A0A376VTG2</accession>
<name>A0A376VTG2_ECOLX</name>
<protein>
    <submittedName>
        <fullName evidence="2">Uncharacterized protein</fullName>
    </submittedName>
</protein>
<dbReference type="EMBL" id="UGCV01000008">
    <property type="protein sequence ID" value="STJ15066.1"/>
    <property type="molecule type" value="Genomic_DNA"/>
</dbReference>
<proteinExistence type="predicted"/>
<reference evidence="2 3" key="1">
    <citation type="submission" date="2018-06" db="EMBL/GenBank/DDBJ databases">
        <authorList>
            <consortium name="Pathogen Informatics"/>
            <person name="Doyle S."/>
        </authorList>
    </citation>
    <scope>NUCLEOTIDE SEQUENCE [LARGE SCALE GENOMIC DNA]</scope>
    <source>
        <strain evidence="2 3">NCTC9081</strain>
    </source>
</reference>
<feature type="region of interest" description="Disordered" evidence="1">
    <location>
        <begin position="1"/>
        <end position="39"/>
    </location>
</feature>
<organism evidence="2 3">
    <name type="scientific">Escherichia coli</name>
    <dbReference type="NCBI Taxonomy" id="562"/>
    <lineage>
        <taxon>Bacteria</taxon>
        <taxon>Pseudomonadati</taxon>
        <taxon>Pseudomonadota</taxon>
        <taxon>Gammaproteobacteria</taxon>
        <taxon>Enterobacterales</taxon>
        <taxon>Enterobacteriaceae</taxon>
        <taxon>Escherichia</taxon>
    </lineage>
</organism>
<sequence length="39" mass="4335">MADDDPTEQHAANAQSNTAKLDVADKQPDDRHQSQNTDR</sequence>
<evidence type="ECO:0000256" key="1">
    <source>
        <dbReference type="SAM" id="MobiDB-lite"/>
    </source>
</evidence>
<gene>
    <name evidence="2" type="ORF">NCTC9081_00410</name>
</gene>
<evidence type="ECO:0000313" key="3">
    <source>
        <dbReference type="Proteomes" id="UP000254716"/>
    </source>
</evidence>
<dbReference type="AlphaFoldDB" id="A0A376VTG2"/>
<feature type="compositionally biased region" description="Basic and acidic residues" evidence="1">
    <location>
        <begin position="22"/>
        <end position="39"/>
    </location>
</feature>
<evidence type="ECO:0000313" key="2">
    <source>
        <dbReference type="EMBL" id="STJ15066.1"/>
    </source>
</evidence>